<dbReference type="eggNOG" id="COG3952">
    <property type="taxonomic scope" value="Bacteria"/>
</dbReference>
<dbReference type="SMART" id="SM01259">
    <property type="entry name" value="LAB_N"/>
    <property type="match status" value="1"/>
</dbReference>
<dbReference type="HOGENOM" id="CLU_161206_1_0_5"/>
<dbReference type="OrthoDB" id="9793186at2"/>
<dbReference type="GO" id="GO:0009245">
    <property type="term" value="P:lipid A biosynthetic process"/>
    <property type="evidence" value="ECO:0007669"/>
    <property type="project" value="InterPro"/>
</dbReference>
<feature type="transmembrane region" description="Helical" evidence="2">
    <location>
        <begin position="39"/>
        <end position="57"/>
    </location>
</feature>
<dbReference type="PATRIC" id="fig|1367847.3.peg.3286"/>
<dbReference type="GO" id="GO:0008915">
    <property type="term" value="F:lipid-A-disaccharide synthase activity"/>
    <property type="evidence" value="ECO:0007669"/>
    <property type="project" value="InterPro"/>
</dbReference>
<dbReference type="Pfam" id="PF07578">
    <property type="entry name" value="LAB_N"/>
    <property type="match status" value="1"/>
</dbReference>
<proteinExistence type="predicted"/>
<feature type="region of interest" description="Disordered" evidence="1">
    <location>
        <begin position="87"/>
        <end position="112"/>
    </location>
</feature>
<dbReference type="RefSeq" id="WP_020951930.1">
    <property type="nucleotide sequence ID" value="NC_022041.1"/>
</dbReference>
<evidence type="ECO:0000313" key="4">
    <source>
        <dbReference type="EMBL" id="AGT10294.1"/>
    </source>
</evidence>
<dbReference type="GO" id="GO:0016020">
    <property type="term" value="C:membrane"/>
    <property type="evidence" value="ECO:0007669"/>
    <property type="project" value="GOC"/>
</dbReference>
<keyword evidence="5" id="KW-1185">Reference proteome</keyword>
<protein>
    <submittedName>
        <fullName evidence="4">Lipid A biosynthesis domain-containing protein</fullName>
    </submittedName>
</protein>
<dbReference type="KEGG" id="pami:JCM7686_3259"/>
<gene>
    <name evidence="4" type="ORF">JCM7686_3259</name>
</gene>
<evidence type="ECO:0000256" key="1">
    <source>
        <dbReference type="SAM" id="MobiDB-lite"/>
    </source>
</evidence>
<evidence type="ECO:0000259" key="3">
    <source>
        <dbReference type="SMART" id="SM01259"/>
    </source>
</evidence>
<dbReference type="InterPro" id="IPR011499">
    <property type="entry name" value="Lipid_A_biosynth_N"/>
</dbReference>
<dbReference type="AlphaFoldDB" id="S5XS62"/>
<evidence type="ECO:0000256" key="2">
    <source>
        <dbReference type="SAM" id="Phobius"/>
    </source>
</evidence>
<feature type="transmembrane region" description="Helical" evidence="2">
    <location>
        <begin position="6"/>
        <end position="27"/>
    </location>
</feature>
<dbReference type="EMBL" id="CP006650">
    <property type="protein sequence ID" value="AGT10294.1"/>
    <property type="molecule type" value="Genomic_DNA"/>
</dbReference>
<feature type="transmembrane region" description="Helical" evidence="2">
    <location>
        <begin position="63"/>
        <end position="81"/>
    </location>
</feature>
<keyword evidence="2" id="KW-0812">Transmembrane</keyword>
<feature type="domain" description="Lipid A biosynthesis N-terminal" evidence="3">
    <location>
        <begin position="9"/>
        <end position="80"/>
    </location>
</feature>
<name>S5XS62_PARAH</name>
<evidence type="ECO:0000313" key="5">
    <source>
        <dbReference type="Proteomes" id="UP000015480"/>
    </source>
</evidence>
<keyword evidence="2" id="KW-1133">Transmembrane helix</keyword>
<dbReference type="STRING" id="1367847.JCM7686_3259"/>
<keyword evidence="2" id="KW-0472">Membrane</keyword>
<accession>S5XS62</accession>
<dbReference type="Proteomes" id="UP000015480">
    <property type="component" value="Chromosome"/>
</dbReference>
<organism evidence="4 5">
    <name type="scientific">Paracoccus aminophilus JCM 7686</name>
    <dbReference type="NCBI Taxonomy" id="1367847"/>
    <lineage>
        <taxon>Bacteria</taxon>
        <taxon>Pseudomonadati</taxon>
        <taxon>Pseudomonadota</taxon>
        <taxon>Alphaproteobacteria</taxon>
        <taxon>Rhodobacterales</taxon>
        <taxon>Paracoccaceae</taxon>
        <taxon>Paracoccus</taxon>
    </lineage>
</organism>
<reference evidence="4 5" key="1">
    <citation type="journal article" date="2014" name="BMC Genomics">
        <title>Architecture and functions of a multipartite genome of the methylotrophic bacterium Paracoccus aminophilus JCM 7686, containing primary and secondary chromids.</title>
        <authorList>
            <person name="Dziewit L."/>
            <person name="Czarnecki J."/>
            <person name="Wibberg D."/>
            <person name="Radlinska M."/>
            <person name="Mrozek P."/>
            <person name="Szymczak M."/>
            <person name="Schluter A."/>
            <person name="Puhler A."/>
            <person name="Bartosik D."/>
        </authorList>
    </citation>
    <scope>NUCLEOTIDE SEQUENCE [LARGE SCALE GENOMIC DNA]</scope>
    <source>
        <strain evidence="4">JCM 7686</strain>
    </source>
</reference>
<sequence length="112" mass="12265">MTATVWLVVGFLGQALFTSRFLVQWIASERLKKSVVPTAFWWFSIGGGVLLLAYAIYRQDPVFSLGQGMGLIVYLRNLMLISRETRHKSDAESPSVASSDLGSPKTAAEAAL</sequence>
<dbReference type="Gene3D" id="1.20.1280.290">
    <property type="match status" value="1"/>
</dbReference>